<dbReference type="PROSITE" id="PS50868">
    <property type="entry name" value="POST_SET"/>
    <property type="match status" value="1"/>
</dbReference>
<dbReference type="SUPFAM" id="SSF82199">
    <property type="entry name" value="SET domain"/>
    <property type="match status" value="1"/>
</dbReference>
<keyword evidence="6" id="KW-1185">Reference proteome</keyword>
<dbReference type="InterPro" id="IPR053201">
    <property type="entry name" value="Flavunoidine_N-MTase"/>
</dbReference>
<sequence>MTQQLIDFYRFVGNQDCDRKAVATVKIKKGQVIKNINFVFSPQNFLTVQAGFDKHILDELLAAMNHSCSPTAFVNLAKKQIIAERDIAPGEEITFFYPSTEWIMVRPFQCKCGSPNCIGKVSGAEDLPISLLKKYEINSHIKQSILESIYKKR</sequence>
<comment type="caution">
    <text evidence="5">The sequence shown here is derived from an EMBL/GenBank/DDBJ whole genome shotgun (WGS) entry which is preliminary data.</text>
</comment>
<dbReference type="PANTHER" id="PTHR12350">
    <property type="entry name" value="HISTONE-LYSINE N-METHYLTRANSFERASE-RELATED"/>
    <property type="match status" value="1"/>
</dbReference>
<evidence type="ECO:0000259" key="4">
    <source>
        <dbReference type="PROSITE" id="PS50868"/>
    </source>
</evidence>
<evidence type="ECO:0000313" key="5">
    <source>
        <dbReference type="EMBL" id="RUR74060.1"/>
    </source>
</evidence>
<evidence type="ECO:0000256" key="2">
    <source>
        <dbReference type="ARBA" id="ARBA00022691"/>
    </source>
</evidence>
<dbReference type="InterPro" id="IPR046341">
    <property type="entry name" value="SET_dom_sf"/>
</dbReference>
<evidence type="ECO:0000256" key="1">
    <source>
        <dbReference type="ARBA" id="ARBA00022679"/>
    </source>
</evidence>
<evidence type="ECO:0000313" key="6">
    <source>
        <dbReference type="Proteomes" id="UP000268857"/>
    </source>
</evidence>
<feature type="domain" description="Post-SET" evidence="4">
    <location>
        <begin position="106"/>
        <end position="122"/>
    </location>
</feature>
<keyword evidence="1" id="KW-0808">Transferase</keyword>
<protein>
    <recommendedName>
        <fullName evidence="7">Post-SET domain-containing protein</fullName>
    </recommendedName>
</protein>
<dbReference type="Pfam" id="PF00856">
    <property type="entry name" value="SET"/>
    <property type="match status" value="1"/>
</dbReference>
<dbReference type="STRING" id="211165.GCA_000317285_05726"/>
<dbReference type="AlphaFoldDB" id="A0A3S0ZDH4"/>
<dbReference type="InterPro" id="IPR001214">
    <property type="entry name" value="SET_dom"/>
</dbReference>
<dbReference type="RefSeq" id="WP_016877721.1">
    <property type="nucleotide sequence ID" value="NZ_AJLN01000134.1"/>
</dbReference>
<feature type="domain" description="SET" evidence="3">
    <location>
        <begin position="1"/>
        <end position="98"/>
    </location>
</feature>
<dbReference type="Gene3D" id="2.170.270.10">
    <property type="entry name" value="SET domain"/>
    <property type="match status" value="1"/>
</dbReference>
<dbReference type="OrthoDB" id="9790349at2"/>
<proteinExistence type="predicted"/>
<dbReference type="InterPro" id="IPR003616">
    <property type="entry name" value="Post-SET_dom"/>
</dbReference>
<accession>A0A3S0ZDH4</accession>
<keyword evidence="2" id="KW-0949">S-adenosyl-L-methionine</keyword>
<dbReference type="GO" id="GO:0016740">
    <property type="term" value="F:transferase activity"/>
    <property type="evidence" value="ECO:0007669"/>
    <property type="project" value="UniProtKB-KW"/>
</dbReference>
<dbReference type="Proteomes" id="UP000268857">
    <property type="component" value="Unassembled WGS sequence"/>
</dbReference>
<name>A0A3S0ZDH4_CHLFR</name>
<evidence type="ECO:0000259" key="3">
    <source>
        <dbReference type="PROSITE" id="PS50280"/>
    </source>
</evidence>
<evidence type="ECO:0008006" key="7">
    <source>
        <dbReference type="Google" id="ProtNLM"/>
    </source>
</evidence>
<dbReference type="PANTHER" id="PTHR12350:SF19">
    <property type="entry name" value="SET DOMAIN-CONTAINING PROTEIN"/>
    <property type="match status" value="1"/>
</dbReference>
<dbReference type="PROSITE" id="PS50280">
    <property type="entry name" value="SET"/>
    <property type="match status" value="1"/>
</dbReference>
<gene>
    <name evidence="5" type="ORF">PCC6912_53680</name>
</gene>
<organism evidence="5 6">
    <name type="scientific">Chlorogloeopsis fritschii PCC 6912</name>
    <dbReference type="NCBI Taxonomy" id="211165"/>
    <lineage>
        <taxon>Bacteria</taxon>
        <taxon>Bacillati</taxon>
        <taxon>Cyanobacteriota</taxon>
        <taxon>Cyanophyceae</taxon>
        <taxon>Nostocales</taxon>
        <taxon>Chlorogloeopsidaceae</taxon>
        <taxon>Chlorogloeopsis</taxon>
    </lineage>
</organism>
<reference evidence="5 6" key="1">
    <citation type="journal article" date="2019" name="Genome Biol. Evol.">
        <title>Day and night: Metabolic profiles and evolutionary relationships of six axenic non-marine cyanobacteria.</title>
        <authorList>
            <person name="Will S.E."/>
            <person name="Henke P."/>
            <person name="Boedeker C."/>
            <person name="Huang S."/>
            <person name="Brinkmann H."/>
            <person name="Rohde M."/>
            <person name="Jarek M."/>
            <person name="Friedl T."/>
            <person name="Seufert S."/>
            <person name="Schumacher M."/>
            <person name="Overmann J."/>
            <person name="Neumann-Schaal M."/>
            <person name="Petersen J."/>
        </authorList>
    </citation>
    <scope>NUCLEOTIDE SEQUENCE [LARGE SCALE GENOMIC DNA]</scope>
    <source>
        <strain evidence="5 6">PCC 6912</strain>
    </source>
</reference>
<dbReference type="EMBL" id="RSCJ01000031">
    <property type="protein sequence ID" value="RUR74060.1"/>
    <property type="molecule type" value="Genomic_DNA"/>
</dbReference>